<evidence type="ECO:0000313" key="2">
    <source>
        <dbReference type="Proteomes" id="UP000640052"/>
    </source>
</evidence>
<proteinExistence type="predicted"/>
<dbReference type="AlphaFoldDB" id="A0A919QAH1"/>
<accession>A0A919QAH1</accession>
<gene>
    <name evidence="1" type="ORF">Aph01nite_35360</name>
</gene>
<dbReference type="EMBL" id="BOOA01000026">
    <property type="protein sequence ID" value="GIH25226.1"/>
    <property type="molecule type" value="Genomic_DNA"/>
</dbReference>
<protein>
    <submittedName>
        <fullName evidence="1">Uncharacterized protein</fullName>
    </submittedName>
</protein>
<organism evidence="1 2">
    <name type="scientific">Acrocarpospora phusangensis</name>
    <dbReference type="NCBI Taxonomy" id="1070424"/>
    <lineage>
        <taxon>Bacteria</taxon>
        <taxon>Bacillati</taxon>
        <taxon>Actinomycetota</taxon>
        <taxon>Actinomycetes</taxon>
        <taxon>Streptosporangiales</taxon>
        <taxon>Streptosporangiaceae</taxon>
        <taxon>Acrocarpospora</taxon>
    </lineage>
</organism>
<sequence>MTRPGDGYELAFEDTFDGDRLDESRWVPRYLPQWTTAPASLARRRTGTAIPEGVHRRLRPRLSALRVTVSWRVSTVTRPS</sequence>
<evidence type="ECO:0000313" key="1">
    <source>
        <dbReference type="EMBL" id="GIH25226.1"/>
    </source>
</evidence>
<dbReference type="RefSeq" id="WP_204041959.1">
    <property type="nucleotide sequence ID" value="NZ_BOOA01000026.1"/>
</dbReference>
<comment type="caution">
    <text evidence="1">The sequence shown here is derived from an EMBL/GenBank/DDBJ whole genome shotgun (WGS) entry which is preliminary data.</text>
</comment>
<keyword evidence="2" id="KW-1185">Reference proteome</keyword>
<name>A0A919QAH1_9ACTN</name>
<dbReference type="Proteomes" id="UP000640052">
    <property type="component" value="Unassembled WGS sequence"/>
</dbReference>
<reference evidence="1" key="1">
    <citation type="submission" date="2021-01" db="EMBL/GenBank/DDBJ databases">
        <title>Whole genome shotgun sequence of Acrocarpospora phusangensis NBRC 108782.</title>
        <authorList>
            <person name="Komaki H."/>
            <person name="Tamura T."/>
        </authorList>
    </citation>
    <scope>NUCLEOTIDE SEQUENCE</scope>
    <source>
        <strain evidence="1">NBRC 108782</strain>
    </source>
</reference>
<dbReference type="Gene3D" id="2.60.120.200">
    <property type="match status" value="1"/>
</dbReference>